<reference evidence="1 2" key="1">
    <citation type="journal article" date="2013" name="Curr. Biol.">
        <title>Shared signatures of parasitism and phylogenomics unite Cryptomycota and microsporidia.</title>
        <authorList>
            <person name="James T.Y."/>
            <person name="Pelin A."/>
            <person name="Bonen L."/>
            <person name="Ahrendt S."/>
            <person name="Sain D."/>
            <person name="Corradi N."/>
            <person name="Stajich J.E."/>
        </authorList>
    </citation>
    <scope>NUCLEOTIDE SEQUENCE [LARGE SCALE GENOMIC DNA]</scope>
    <source>
        <strain evidence="1 2">CSF55</strain>
    </source>
</reference>
<protein>
    <submittedName>
        <fullName evidence="1">Uncharacterized protein</fullName>
    </submittedName>
</protein>
<keyword evidence="2" id="KW-1185">Reference proteome</keyword>
<dbReference type="Proteomes" id="UP000030755">
    <property type="component" value="Unassembled WGS sequence"/>
</dbReference>
<dbReference type="EMBL" id="KE560848">
    <property type="protein sequence ID" value="EPZ35353.1"/>
    <property type="molecule type" value="Genomic_DNA"/>
</dbReference>
<proteinExistence type="predicted"/>
<evidence type="ECO:0000313" key="1">
    <source>
        <dbReference type="EMBL" id="EPZ35353.1"/>
    </source>
</evidence>
<sequence length="423" mass="49430">MIPQHEGKVKIQYCDDCILYISKGNTLYQLTDNGFKTMREFSNDIYSPIFKNERLGFLLCNGDEEETDHFVQNVDSIVQVDPETFKIFNKGIEYDGLCHMNDLFLGWRGHCLFLHEDIKLIDRRPLFQRLKEDVFQDIKFMVTLISESLFAITFSNFEDHLKIEFIVSEQMVSLGRYLNLNEKTKLYFENYCNNMTMELSSFEKLRNLLLSFNDFQDNLRYFHVVVPRKGSTARFRGTENVICCFATTRVNSLQREDSISKPLIRLFKTLGKNSGKILIDILSNFVLIYAKRPTILFEILSQLSNDILLPSVLKSTLRNIMNLYMKQLNQLGHFSRMADVSVLLNGILKEELTMAQKLFPKSIHEKFNLAITEDPNSRFHNPSKAFICIFCEKRIKSEIVWCRFCGSVLHSHHYIAHNNSHTK</sequence>
<dbReference type="AlphaFoldDB" id="A0A075B3F3"/>
<gene>
    <name evidence="1" type="ORF">O9G_000749</name>
</gene>
<evidence type="ECO:0000313" key="2">
    <source>
        <dbReference type="Proteomes" id="UP000030755"/>
    </source>
</evidence>
<dbReference type="HOGENOM" id="CLU_649162_0_0_1"/>
<accession>A0A075B3F3</accession>
<organism evidence="1 2">
    <name type="scientific">Rozella allomycis (strain CSF55)</name>
    <dbReference type="NCBI Taxonomy" id="988480"/>
    <lineage>
        <taxon>Eukaryota</taxon>
        <taxon>Fungi</taxon>
        <taxon>Fungi incertae sedis</taxon>
        <taxon>Cryptomycota</taxon>
        <taxon>Cryptomycota incertae sedis</taxon>
        <taxon>Rozella</taxon>
    </lineage>
</organism>
<name>A0A075B3F3_ROZAC</name>